<evidence type="ECO:0000313" key="4">
    <source>
        <dbReference type="Proteomes" id="UP000294933"/>
    </source>
</evidence>
<gene>
    <name evidence="3" type="ORF">BD410DRAFT_348382</name>
</gene>
<dbReference type="OrthoDB" id="3350812at2759"/>
<feature type="transmembrane region" description="Helical" evidence="1">
    <location>
        <begin position="88"/>
        <end position="106"/>
    </location>
</feature>
<keyword evidence="1" id="KW-0472">Membrane</keyword>
<evidence type="ECO:0000313" key="3">
    <source>
        <dbReference type="EMBL" id="TDL28163.1"/>
    </source>
</evidence>
<feature type="transmembrane region" description="Helical" evidence="1">
    <location>
        <begin position="163"/>
        <end position="184"/>
    </location>
</feature>
<feature type="transmembrane region" description="Helical" evidence="1">
    <location>
        <begin position="205"/>
        <end position="226"/>
    </location>
</feature>
<dbReference type="AlphaFoldDB" id="A0A4Y7QKI6"/>
<sequence length="332" mass="37956">MSWSRTLANTKWPRYLACRLLCSSRNVWDYLSTFSNEVEFIWPSRWSVAKFLFFLNRYLVFAESTSVVLVEIAFRKPSLQFCHTTTQVASYLSLSGFTIAGLVLMLRTWAIWERNPIVTAVLVAVFFTFQGADMFFTHQYIAGSTPLHVFSNSGCTIIFQNRLIFFGFLSNVLTQSLLVGLLVLKARQYFRNHHTPWLWRVYEDGIFGFFVILVTTMVNALLVLFAPDALHASLIIFQRTIYSVLSTRVIFGIKGAYHDAPGKESTSTSAGVLSTYVAPPLLTQLSEEWSARPNSSLSELADEDFLDRDRTTRRSFVDISDLPVHRERISYI</sequence>
<feature type="domain" description="DUF6533" evidence="2">
    <location>
        <begin position="27"/>
        <end position="61"/>
    </location>
</feature>
<proteinExistence type="predicted"/>
<dbReference type="Pfam" id="PF20151">
    <property type="entry name" value="DUF6533"/>
    <property type="match status" value="1"/>
</dbReference>
<accession>A0A4Y7QKI6</accession>
<organism evidence="3 4">
    <name type="scientific">Rickenella mellea</name>
    <dbReference type="NCBI Taxonomy" id="50990"/>
    <lineage>
        <taxon>Eukaryota</taxon>
        <taxon>Fungi</taxon>
        <taxon>Dikarya</taxon>
        <taxon>Basidiomycota</taxon>
        <taxon>Agaricomycotina</taxon>
        <taxon>Agaricomycetes</taxon>
        <taxon>Hymenochaetales</taxon>
        <taxon>Rickenellaceae</taxon>
        <taxon>Rickenella</taxon>
    </lineage>
</organism>
<name>A0A4Y7QKI6_9AGAM</name>
<keyword evidence="1" id="KW-1133">Transmembrane helix</keyword>
<protein>
    <recommendedName>
        <fullName evidence="2">DUF6533 domain-containing protein</fullName>
    </recommendedName>
</protein>
<evidence type="ECO:0000259" key="2">
    <source>
        <dbReference type="Pfam" id="PF20151"/>
    </source>
</evidence>
<evidence type="ECO:0000256" key="1">
    <source>
        <dbReference type="SAM" id="Phobius"/>
    </source>
</evidence>
<dbReference type="InterPro" id="IPR045340">
    <property type="entry name" value="DUF6533"/>
</dbReference>
<keyword evidence="4" id="KW-1185">Reference proteome</keyword>
<keyword evidence="1" id="KW-0812">Transmembrane</keyword>
<dbReference type="EMBL" id="ML170158">
    <property type="protein sequence ID" value="TDL28163.1"/>
    <property type="molecule type" value="Genomic_DNA"/>
</dbReference>
<dbReference type="VEuPathDB" id="FungiDB:BD410DRAFT_348382"/>
<feature type="transmembrane region" description="Helical" evidence="1">
    <location>
        <begin position="118"/>
        <end position="143"/>
    </location>
</feature>
<dbReference type="STRING" id="50990.A0A4Y7QKI6"/>
<dbReference type="Proteomes" id="UP000294933">
    <property type="component" value="Unassembled WGS sequence"/>
</dbReference>
<reference evidence="3 4" key="1">
    <citation type="submission" date="2018-06" db="EMBL/GenBank/DDBJ databases">
        <title>A transcriptomic atlas of mushroom development highlights an independent origin of complex multicellularity.</title>
        <authorList>
            <consortium name="DOE Joint Genome Institute"/>
            <person name="Krizsan K."/>
            <person name="Almasi E."/>
            <person name="Merenyi Z."/>
            <person name="Sahu N."/>
            <person name="Viragh M."/>
            <person name="Koszo T."/>
            <person name="Mondo S."/>
            <person name="Kiss B."/>
            <person name="Balint B."/>
            <person name="Kues U."/>
            <person name="Barry K."/>
            <person name="Hegedus J.C."/>
            <person name="Henrissat B."/>
            <person name="Johnson J."/>
            <person name="Lipzen A."/>
            <person name="Ohm R."/>
            <person name="Nagy I."/>
            <person name="Pangilinan J."/>
            <person name="Yan J."/>
            <person name="Xiong Y."/>
            <person name="Grigoriev I.V."/>
            <person name="Hibbett D.S."/>
            <person name="Nagy L.G."/>
        </authorList>
    </citation>
    <scope>NUCLEOTIDE SEQUENCE [LARGE SCALE GENOMIC DNA]</scope>
    <source>
        <strain evidence="3 4">SZMC22713</strain>
    </source>
</reference>